<proteinExistence type="predicted"/>
<dbReference type="Proteomes" id="UP000828048">
    <property type="component" value="Chromosome 11"/>
</dbReference>
<sequence>MEEEEDAKPNYEALIAGQIPSGFCRDTCKAVRISLGAVPYGLPNKIEEEEDAKPNYEALIVGQTLSGFCRDTCKAVRISFGAAMSQRTGSDPFLGRAHRSVGATDTPEVSRNRDREIIQCFLGSNPHGVFLLTSDFAPQLACQVFCKAVRISFRAGMIKRSGSDPFLGRAHRGSVGGFLYPALMATVVAATMVSDSRMIQRSGSEPFIGRAHRDDSSSHVIEEYKVHSCNRNGLCAVGFMDDHYPV</sequence>
<evidence type="ECO:0000313" key="2">
    <source>
        <dbReference type="Proteomes" id="UP000828048"/>
    </source>
</evidence>
<comment type="caution">
    <text evidence="1">The sequence shown here is derived from an EMBL/GenBank/DDBJ whole genome shotgun (WGS) entry which is preliminary data.</text>
</comment>
<name>A0ACB7YPD6_9ERIC</name>
<reference evidence="1 2" key="1">
    <citation type="journal article" date="2021" name="Hortic Res">
        <title>High-quality reference genome and annotation aids understanding of berry development for evergreen blueberry (Vaccinium darrowii).</title>
        <authorList>
            <person name="Yu J."/>
            <person name="Hulse-Kemp A.M."/>
            <person name="Babiker E."/>
            <person name="Staton M."/>
        </authorList>
    </citation>
    <scope>NUCLEOTIDE SEQUENCE [LARGE SCALE GENOMIC DNA]</scope>
    <source>
        <strain evidence="2">cv. NJ 8807/NJ 8810</strain>
        <tissue evidence="1">Young leaf</tissue>
    </source>
</reference>
<accession>A0ACB7YPD6</accession>
<evidence type="ECO:0000313" key="1">
    <source>
        <dbReference type="EMBL" id="KAH7855278.1"/>
    </source>
</evidence>
<protein>
    <submittedName>
        <fullName evidence="1">Uncharacterized protein</fullName>
    </submittedName>
</protein>
<keyword evidence="2" id="KW-1185">Reference proteome</keyword>
<organism evidence="1 2">
    <name type="scientific">Vaccinium darrowii</name>
    <dbReference type="NCBI Taxonomy" id="229202"/>
    <lineage>
        <taxon>Eukaryota</taxon>
        <taxon>Viridiplantae</taxon>
        <taxon>Streptophyta</taxon>
        <taxon>Embryophyta</taxon>
        <taxon>Tracheophyta</taxon>
        <taxon>Spermatophyta</taxon>
        <taxon>Magnoliopsida</taxon>
        <taxon>eudicotyledons</taxon>
        <taxon>Gunneridae</taxon>
        <taxon>Pentapetalae</taxon>
        <taxon>asterids</taxon>
        <taxon>Ericales</taxon>
        <taxon>Ericaceae</taxon>
        <taxon>Vaccinioideae</taxon>
        <taxon>Vaccinieae</taxon>
        <taxon>Vaccinium</taxon>
    </lineage>
</organism>
<gene>
    <name evidence="1" type="ORF">Vadar_023159</name>
</gene>
<dbReference type="EMBL" id="CM037161">
    <property type="protein sequence ID" value="KAH7855278.1"/>
    <property type="molecule type" value="Genomic_DNA"/>
</dbReference>